<feature type="compositionally biased region" description="Basic and acidic residues" evidence="13">
    <location>
        <begin position="3447"/>
        <end position="3461"/>
    </location>
</feature>
<keyword evidence="5" id="KW-0597">Phosphoprotein</keyword>
<feature type="domain" description="Ig-like" evidence="14">
    <location>
        <begin position="679"/>
        <end position="768"/>
    </location>
</feature>
<keyword evidence="8" id="KW-0067">ATP-binding</keyword>
<keyword evidence="12" id="KW-0393">Immunoglobulin domain</keyword>
<dbReference type="GO" id="GO:0045989">
    <property type="term" value="P:positive regulation of striated muscle contraction"/>
    <property type="evidence" value="ECO:0007669"/>
    <property type="project" value="UniProtKB-ARBA"/>
</dbReference>
<feature type="domain" description="Ig-like" evidence="14">
    <location>
        <begin position="1713"/>
        <end position="1798"/>
    </location>
</feature>
<feature type="region of interest" description="Disordered" evidence="13">
    <location>
        <begin position="3001"/>
        <end position="3179"/>
    </location>
</feature>
<dbReference type="InterPro" id="IPR013098">
    <property type="entry name" value="Ig_I-set"/>
</dbReference>
<feature type="domain" description="Ig-like" evidence="14">
    <location>
        <begin position="2178"/>
        <end position="2266"/>
    </location>
</feature>
<feature type="compositionally biased region" description="Polar residues" evidence="13">
    <location>
        <begin position="3356"/>
        <end position="3371"/>
    </location>
</feature>
<dbReference type="PROSITE" id="PS50835">
    <property type="entry name" value="IG_LIKE"/>
    <property type="match status" value="16"/>
</dbReference>
<evidence type="ECO:0000256" key="1">
    <source>
        <dbReference type="ARBA" id="ARBA00004123"/>
    </source>
</evidence>
<dbReference type="SUPFAM" id="SSF48726">
    <property type="entry name" value="Immunoglobulin"/>
    <property type="match status" value="25"/>
</dbReference>
<dbReference type="GO" id="GO:0031674">
    <property type="term" value="C:I band"/>
    <property type="evidence" value="ECO:0007669"/>
    <property type="project" value="UniProtKB-ARBA"/>
</dbReference>
<feature type="domain" description="Ig-like" evidence="14">
    <location>
        <begin position="540"/>
        <end position="630"/>
    </location>
</feature>
<dbReference type="SMART" id="SM00408">
    <property type="entry name" value="IGc2"/>
    <property type="match status" value="15"/>
</dbReference>
<evidence type="ECO:0000256" key="11">
    <source>
        <dbReference type="ARBA" id="ARBA00023242"/>
    </source>
</evidence>
<keyword evidence="7" id="KW-0547">Nucleotide-binding</keyword>
<feature type="domain" description="Ig-like" evidence="14">
    <location>
        <begin position="3485"/>
        <end position="3580"/>
    </location>
</feature>
<dbReference type="PANTHER" id="PTHR35971">
    <property type="entry name" value="SI:DKEY-31G6.6"/>
    <property type="match status" value="1"/>
</dbReference>
<feature type="domain" description="Ig-like" evidence="14">
    <location>
        <begin position="2323"/>
        <end position="2417"/>
    </location>
</feature>
<feature type="domain" description="Ig-like" evidence="14">
    <location>
        <begin position="294"/>
        <end position="383"/>
    </location>
</feature>
<feature type="compositionally biased region" description="Basic and acidic residues" evidence="13">
    <location>
        <begin position="3111"/>
        <end position="3166"/>
    </location>
</feature>
<reference evidence="15" key="1">
    <citation type="submission" date="2025-08" db="UniProtKB">
        <authorList>
            <consortium name="Ensembl"/>
        </authorList>
    </citation>
    <scope>IDENTIFICATION</scope>
</reference>
<dbReference type="GO" id="GO:0005524">
    <property type="term" value="F:ATP binding"/>
    <property type="evidence" value="ECO:0007669"/>
    <property type="project" value="UniProtKB-KW"/>
</dbReference>
<keyword evidence="16" id="KW-1185">Reference proteome</keyword>
<dbReference type="FunFam" id="2.60.40.10:FF:000697">
    <property type="entry name" value="titin isoform X1"/>
    <property type="match status" value="1"/>
</dbReference>
<feature type="domain" description="Ig-like" evidence="14">
    <location>
        <begin position="1004"/>
        <end position="1094"/>
    </location>
</feature>
<evidence type="ECO:0000256" key="13">
    <source>
        <dbReference type="SAM" id="MobiDB-lite"/>
    </source>
</evidence>
<evidence type="ECO:0000256" key="4">
    <source>
        <dbReference type="ARBA" id="ARBA00022490"/>
    </source>
</evidence>
<feature type="domain" description="Ig-like" evidence="14">
    <location>
        <begin position="4567"/>
        <end position="4651"/>
    </location>
</feature>
<evidence type="ECO:0000256" key="9">
    <source>
        <dbReference type="ARBA" id="ARBA00023054"/>
    </source>
</evidence>
<dbReference type="InterPro" id="IPR052385">
    <property type="entry name" value="Obscurin/Obscurin-like_Reg"/>
</dbReference>
<organism evidence="15 16">
    <name type="scientific">Salmo trutta</name>
    <name type="common">Brown trout</name>
    <dbReference type="NCBI Taxonomy" id="8032"/>
    <lineage>
        <taxon>Eukaryota</taxon>
        <taxon>Metazoa</taxon>
        <taxon>Chordata</taxon>
        <taxon>Craniata</taxon>
        <taxon>Vertebrata</taxon>
        <taxon>Euteleostomi</taxon>
        <taxon>Actinopterygii</taxon>
        <taxon>Neopterygii</taxon>
        <taxon>Teleostei</taxon>
        <taxon>Protacanthopterygii</taxon>
        <taxon>Salmoniformes</taxon>
        <taxon>Salmonidae</taxon>
        <taxon>Salmoninae</taxon>
        <taxon>Salmo</taxon>
    </lineage>
</organism>
<dbReference type="FunFam" id="2.60.40.10:FF:000050">
    <property type="entry name" value="Titin isoform B"/>
    <property type="match status" value="7"/>
</dbReference>
<sequence>MTFADDAGEYSIFARNQLGEVSASASLLAEGEYEEYMKKHEMTYNTEVTTVQADVSPVVVSEYDEDQKYIQRMAQMQSFVRTQELQISSFEERIIHEIEIRILQITYQQIVTEDREEMVTCADREAVQSAFATPVKNYRIMEGMGVTFHCKMAGTPLPKIVWYQDGKRIHHGGRYQMESLQDGRASLRLPVVLPEDEGVYTAFASNMRGNSVSSGKLYVEPTAIAVAQRYTPEPHSMQRIRSQSPRSLSRSPGRSTSCSPARSPGRSTSCSPARSPARRLDDTDESQLERLYKPVFVLKPQSFKCAEGQTARFDLKVVGRPMPDTFWFHNGQQVVNDYTHKIVVKEDGTTSLIVVPAMPHDSGEWTVVAQNRAGKSSVSITLTVDAKENLVRPQFIEKLKNVSVKKGTLVELAVKAIGNPLPDIVWLKNSDIISPQKHPNIKLECLKGQAKFYIPQSVSSDSAWYTATAINKAGRDTTRCRVNIEVDVAAPEPERRLIITKGTYKAKEIAAPELESLHLRYGQEQWEEADLYDKDKQQKPQFKKKLTSVRLKYSGVVHFECRLTPIGDPNMVVEWLHDGKPLAAANRLRMVNEFGYCSLDFEVAYARDSGVITCRATNKFGVDQTSATLIVKDEKSLVEETQLPEGRREIYRIDEMERMAHEGGPSGVTADEYSEKSKPEIVLLPEPARVLEGDIARFRCRVIGYPTPKVNWYINGQLIRKSKRMRLRYDGIYYLEIIDIKLYDAGYVKVVAENPEGTAEHMVKIEITQKEDFRSILRRVPEPKAHDTTEHGRISFAVVKVDRPADAQPKEIVKLRKTERVIHEKSTEETDELKSKFKRRTEEGYYEAITAVELKSRKKDESYEDMLRKRKEELLHHQKMLSEAKKKKDLEEGKLTIPTIKPEKVQLSPSMEAPKILERIASQTVSQTEEVRFRVRVVGKPEPECQWFKNGILLEKTDRIYWFWPEDHVCELVVRDVTAEDSASIMVKAMNIAGEASSQAFLLVQVITFAQQLEDVEAKEKDTMVTFECATSEPFVKVKWLKNNAEIFSGDKYRMHSDRKVHFLSVLTINMKDDAEYSCAVIEDDHIRTTARLNVEGASLSIVKRLENIEVPETYSGEFEVELSREDAEGTWYFNDKEITPSSKYVTSSRRGRHAMSVKDIKKEDQGKYTFKIYDMQTSASLKMKLRPVTLMQPLTDLTICEGDIAQLEVRFCQENVKGTWMKNGQAISASDRIHIVIDKLVHKLLVENVSRDDAATYSFFVPAQDITTSGKLNIQTVEMLSPLTDVTAVEGTKAVIETKISAADVTSVKWLHNDKLVMPSERIQMLAKGSKQHLVFHRTFATDEGTYKLCVGKADSSCKLTIEKIHIVKHMEDQVCTETQNITFKVEVSHPGIAAVWTFKKQELKAGPKHKIEAKGKNYSLTVINTMKDEEGQYTFAAGEQTSSAKITVSGGAINRPLQDVTVAESQTAELECDVANPTAEGKWLKDGQPVDFSDNVKHVKNGAVRRLVITITRPQDIGEYTYQVANSKTTAILRVESVKVKKTLKNQTVTETQEAEFSLELSHKNVKDSQWIKNGVEIQPSEKYEITIDGMVHTLKIKNCDTRDESVYGFKLGKLSANARLNVETIKIVKKPKDVTSLLDATASFELSLSHDDIPIKWMFNNVELKSSENMKMLTERKSHKLIIQNVKTNNHGEYTAVVGNLQCSASLYVEALRVTKPIKNIEVPETQVATFECEVSHFNVPSTWLKNGVEIEMSDKFKIVVQGKLHQLKIMNTGSEDSAEYTFVCGNDRVSATLTINAILITNMLKDLSAQEKDTITFEVNVNYEGITYKWLKNGVEIHSTDRCQSHTKQLTHSLTIRNVNFGDGAEYKFVAGSAASSAKLYVDARIIEFTKHIKDIKITEKKRATFECEISEPNVQVTWLKDGQELDNSKRYTVSTEEFLHRLMIQSVCMSDAGGYSVIAGASMSKAHLTVEGKDVCITEPAEKKMTVVEKQRTTFEFEVNEDDIEGRWLRNGIELQFSVDQRFSYACIRKLHRLTITETYRSDAGEYTFIAGRNRKVVTLHVNIPEPPQIINHMQPLSVESGKPARFSVEVTGVPQPQVFWYKNSQALSPGFKCKFLRDGNEHCLLLIEVFPEDAAVYNCEVKNEGGVATSSAALNVEVSEVVSPDTGAPLSPPTIVSPISNTSTAEGESARFQCKVSGEALKMSWFRGEKEIKQSNFFKMSTFDNTCQLEITRVYSEVEGEYTCVARNPAGMVSCSAHLKLDVTNMKEEIEATIKQEVKELFYNKRTVFRENRGQMRGAFSDMKEDLDQAKNSSIKPSFKKKLKFQNVLEGEPAVFRCRLVAFPTPTITWFHNNRQIYEDHRLRIRTESTLHMHETSLVIDSIKDKDSGSYKVLVINTEGSAESISSLLVSMREEQEGNDLSHIRRSSRLHGSLDSLVDQKKERKFRVNLRCVGSPFDQKFKPSGRSRSKDASVRTLYFRSSSPTRGKDKETNLNETASERALSPPSIFGGERVSRSERFNDRYSDIYCDRHTGRFSDKFSDRCSDRFSDTESLHEEVKAKLGLLQNAVKRKKRLSMSKLLSSEFDLESNASETSYADYVDRLRVKKPASLPGDLQHAQPFERNVRNDKVSAEFYGRYDRIPTHCAESTQPRVRHSFEPQSQTRVIQMLKGDLPATGNEKYFDEGVSETHMDKTVLTPGEPQHELGFEHKIGKDLENQGAHYIGNQGEDYLGKKLSEDLKTKMEGPFVLPCSETRRSLNISEKDEFSRTSSNKPLKEIFSSKTTNTQEDTVKSTEEQFEKQPSFAENRYENIESECEDKLLALQIRKWQKGMQRDQEEQFKHETDHSKARDLPYTQSEILYGEEVERKTDTKTVSVNEEKSWEEHHPSLEKVCLTRENVYGLKSGTEQNLSRSPRERRASEKKTREEQCLLSREKTHKSEMFGSEEEALGHQINKWQQDVLTEQEIAVDLDSDWVGAETSPYIARKVAESEMGAEGITLGSTAHSEGDSTRRRKPSPKKTDYEKFLTEDVPHGFRDERRSSQEKTVKEHVLTENDIPPEYRYDRSSPEKTTNEKFLTEDTPREYRDVRRKSSPEKTTKEMLILDARAHEGPRRPSPEKTTKERFLSEHAPHDYRDERRRSSPERTAKEKSLSKDVLHDSSDESFQWPPPPQTVVDETRLQTTESEYFVSEEEALAQRILKWQEDVLTEQEEAVELESNWALAEHSQHSKKGDASGPHEGSSNESVKEPSLMRQHHIGQYESSSFEPVSHQNEKSRTMSLGSSHVKEHSPVKESSPMRQHWIGEHVSQEDWAMAELSQHHHRRTDVSGDDANEGPSYEPVSHHIEKFHQMSLGSHSPVRGSSSVRETSPGREHSTGRERSHDRGQSPVKEPGRDASPGRCCSPLRELHIGQHGSQAEVGAEGPSNWESDLRHNEKVAMRTAERKEGHREMLSKDGKQSSSKENLHQMDMPQRTKEVKTSPKTSVPIFVREISSLKVKRGEMTDFKCRFQGDPQPIVTWLKDDQPIGQNPDFDVLTKLNETTLTIYYPTIYHEGTFSCVITNTFGKSTSSATLEVTESKQLRKLPSPVASYKVKVTTEYEMSEEDLDQMIDDELESYNGVEMDEKSLLQVPQAVLHRTRASDTSQYSCSPVEIRITAPTPVPFDMIGKDAEMSEDDGSSHPMKHKFTFCYDAAQVVSESEKISSSEGQTGKVESSSDVSFQSAVAIARSSEVEATMAGEWEQHILSGNSEDLRQSPLSDTGHISDPTLMQTLDKSVSSHNPKDNFSKFSRSRADMASESKQHILSRCSEDLRHSPLSHTSDITDQALMQELDNSIVSHSPKEYVSNVSKQKQSVSKEAPTVTGCGLQSSAALVKVSQIKQAFEAPALSGAPELLDTTSVDEVKKSTESYFPEEDIPEVAIHLDHDDKSLATNVVEGTPLQSKQDTMLVKGSDTQIPRAKLISAKSGPEVVLLGGAQISAKVKSVSPKCAPEGVQPMSDTLEEDNETVDEADIIDTHSHLKHCVPLSSIREVQVSPKLVRPEAVKAVKTSHSTESMGPHVIDQNMIEDLCEKVSVTPDDVSASVCDESVKLNKSGSFAAPEIHRLDTQSSVSNDMTDINENLSLSELSKDSAFVSVTWARSEIVSEETAEENEEHAVAESGEPSVVSKSVSVKLKGDGCTDYLAAQGSQHQAEAKPDSADLSTAVSEGSSGVTSLEEEVVTFSTVYDYYHPPTEWGRPLSPESDMSIECGSTFSEELTEIEQFYTPDSSNEILQLPKTPESFHTPETETPAGYMTPNEYAFSPLERKRPSTDSSERLFSPAKFLRSPDDEGIETTPPAFRLDEGRFLSERALGLGGLQEKVQGIPPAFLKPLTKRRIFEHDSLSFYAELFGLPSPEVKWFRNKTQFVADERITMDRHGDNISLVIQNITKADQGEYICEAVNYVGKAKSVALVVVISNEARYMPPPPSVTHQHVMEFDVEEDDDSSRSCSPQEILLEVELDENEVKEFERQVKIITIPEYTADNKSMIISLDVLPSMYEESGVDFVMQERDDLKIAFEVTEMPPRFINPICDMETPENTTVMFECSLMGIPSPIVSWFKGNKKIPHNNNEFLHSSDGDNHFLKIRNVSAHDSGMYSCRAINVVGETLCRASLLVLNPKSFIGKTRGRELTAVSLGSAKVQPQKFDLLVGNQFDGEQASEIELEFEFEQEADESQKAVRLVAVTNNEMSEQGQKYVSINFGVFAEPAKDDKIDFKGKSSESCSFQFQMTETPPKCIIPLTNVTAAVGTSVVLQCLVNGKPHPTAEWYKDGNPVKDTRHMIQEKASGHFNLIITNVTQKDAGEYKCLIQNKSGYTETTALLKVF</sequence>
<dbReference type="InterPro" id="IPR036179">
    <property type="entry name" value="Ig-like_dom_sf"/>
</dbReference>
<accession>A0A674F2K3</accession>
<dbReference type="InterPro" id="IPR013783">
    <property type="entry name" value="Ig-like_fold"/>
</dbReference>
<feature type="region of interest" description="Disordered" evidence="13">
    <location>
        <begin position="3447"/>
        <end position="3486"/>
    </location>
</feature>
<dbReference type="GO" id="GO:0005634">
    <property type="term" value="C:nucleus"/>
    <property type="evidence" value="ECO:0007669"/>
    <property type="project" value="UniProtKB-SubCell"/>
</dbReference>
<dbReference type="FunFam" id="2.60.40.10:FF:001213">
    <property type="entry name" value="titin isoform X1"/>
    <property type="match status" value="1"/>
</dbReference>
<evidence type="ECO:0000313" key="15">
    <source>
        <dbReference type="Ensembl" id="ENSSTUP00000114786.1"/>
    </source>
</evidence>
<feature type="domain" description="Ig-like" evidence="14">
    <location>
        <begin position="2073"/>
        <end position="2161"/>
    </location>
</feature>
<keyword evidence="11" id="KW-0539">Nucleus</keyword>
<dbReference type="FunFam" id="2.60.40.10:FF:000425">
    <property type="entry name" value="Myosin light chain kinase"/>
    <property type="match status" value="2"/>
</dbReference>
<evidence type="ECO:0000256" key="7">
    <source>
        <dbReference type="ARBA" id="ARBA00022741"/>
    </source>
</evidence>
<dbReference type="FunFam" id="2.60.40.10:FF:001430">
    <property type="entry name" value="titin isoform X1"/>
    <property type="match status" value="1"/>
</dbReference>
<dbReference type="OMA" id="CYEVEKM"/>
<feature type="compositionally biased region" description="Basic and acidic residues" evidence="13">
    <location>
        <begin position="2919"/>
        <end position="2933"/>
    </location>
</feature>
<feature type="domain" description="Ig-like" evidence="14">
    <location>
        <begin position="4774"/>
        <end position="4863"/>
    </location>
</feature>
<dbReference type="InParanoid" id="A0A674F2K3"/>
<feature type="compositionally biased region" description="Basic and acidic residues" evidence="13">
    <location>
        <begin position="3024"/>
        <end position="3104"/>
    </location>
</feature>
<feature type="domain" description="Ig-like" evidence="14">
    <location>
        <begin position="393"/>
        <end position="483"/>
    </location>
</feature>
<dbReference type="FunFam" id="2.60.40.10:FF:000779">
    <property type="entry name" value="Titin b"/>
    <property type="match status" value="1"/>
</dbReference>
<dbReference type="Ensembl" id="ENSSTUT00000122825.1">
    <property type="protein sequence ID" value="ENSSTUP00000114786.1"/>
    <property type="gene ID" value="ENSSTUG00000050602.1"/>
</dbReference>
<feature type="region of interest" description="Disordered" evidence="13">
    <location>
        <begin position="3228"/>
        <end position="3255"/>
    </location>
</feature>
<feature type="compositionally biased region" description="Basic and acidic residues" evidence="13">
    <location>
        <begin position="2795"/>
        <end position="2805"/>
    </location>
</feature>
<dbReference type="PANTHER" id="PTHR35971:SF5">
    <property type="entry name" value="OBSCURIN LIKE CYTOSKELETAL ADAPTOR 1"/>
    <property type="match status" value="1"/>
</dbReference>
<keyword evidence="4" id="KW-0963">Cytoplasm</keyword>
<feature type="domain" description="Ig-like" evidence="14">
    <location>
        <begin position="4368"/>
        <end position="4454"/>
    </location>
</feature>
<feature type="domain" description="Ig-like" evidence="14">
    <location>
        <begin position="1888"/>
        <end position="1974"/>
    </location>
</feature>
<evidence type="ECO:0000256" key="6">
    <source>
        <dbReference type="ARBA" id="ARBA00022737"/>
    </source>
</evidence>
<feature type="region of interest" description="Disordered" evidence="13">
    <location>
        <begin position="229"/>
        <end position="285"/>
    </location>
</feature>
<evidence type="ECO:0000313" key="16">
    <source>
        <dbReference type="Proteomes" id="UP000472277"/>
    </source>
</evidence>
<evidence type="ECO:0000256" key="12">
    <source>
        <dbReference type="ARBA" id="ARBA00023319"/>
    </source>
</evidence>
<dbReference type="FunFam" id="2.60.40.10:FF:000147">
    <property type="entry name" value="Myosin light chain kinase"/>
    <property type="match status" value="1"/>
</dbReference>
<feature type="region of interest" description="Disordered" evidence="13">
    <location>
        <begin position="4190"/>
        <end position="4215"/>
    </location>
</feature>
<feature type="domain" description="Ig-like" evidence="14">
    <location>
        <begin position="128"/>
        <end position="213"/>
    </location>
</feature>
<feature type="region of interest" description="Disordered" evidence="13">
    <location>
        <begin position="2467"/>
        <end position="2516"/>
    </location>
</feature>
<dbReference type="InterPro" id="IPR007110">
    <property type="entry name" value="Ig-like_dom"/>
</dbReference>
<dbReference type="InterPro" id="IPR003598">
    <property type="entry name" value="Ig_sub2"/>
</dbReference>
<dbReference type="Pfam" id="PF07679">
    <property type="entry name" value="I-set"/>
    <property type="match status" value="23"/>
</dbReference>
<evidence type="ECO:0000256" key="10">
    <source>
        <dbReference type="ARBA" id="ARBA00023157"/>
    </source>
</evidence>
<dbReference type="GO" id="GO:0055013">
    <property type="term" value="P:cardiac muscle cell development"/>
    <property type="evidence" value="ECO:0007669"/>
    <property type="project" value="UniProtKB-ARBA"/>
</dbReference>
<keyword evidence="9" id="KW-0175">Coiled coil</keyword>
<dbReference type="FunFam" id="2.60.40.10:FF:000659">
    <property type="entry name" value="titin isoform X1"/>
    <property type="match status" value="1"/>
</dbReference>
<dbReference type="Gene3D" id="2.60.40.10">
    <property type="entry name" value="Immunoglobulins"/>
    <property type="match status" value="25"/>
</dbReference>
<feature type="region of interest" description="Disordered" evidence="13">
    <location>
        <begin position="2910"/>
        <end position="2933"/>
    </location>
</feature>
<feature type="region of interest" description="Disordered" evidence="13">
    <location>
        <begin position="3322"/>
        <end position="3344"/>
    </location>
</feature>
<feature type="region of interest" description="Disordered" evidence="13">
    <location>
        <begin position="3356"/>
        <end position="3409"/>
    </location>
</feature>
<evidence type="ECO:0000256" key="3">
    <source>
        <dbReference type="ARBA" id="ARBA00006692"/>
    </source>
</evidence>
<dbReference type="GO" id="GO:0003007">
    <property type="term" value="P:heart morphogenesis"/>
    <property type="evidence" value="ECO:0007669"/>
    <property type="project" value="UniProtKB-ARBA"/>
</dbReference>
<name>A0A674F2K3_SALTR</name>
<dbReference type="FunFam" id="2.60.40.10:FF:001382">
    <property type="entry name" value="titin isoform X1"/>
    <property type="match status" value="1"/>
</dbReference>
<feature type="compositionally biased region" description="Polar residues" evidence="13">
    <location>
        <begin position="4203"/>
        <end position="4215"/>
    </location>
</feature>
<dbReference type="FunFam" id="2.60.40.10:FF:001200">
    <property type="entry name" value="Titin a"/>
    <property type="match status" value="1"/>
</dbReference>
<feature type="region of interest" description="Disordered" evidence="13">
    <location>
        <begin position="3267"/>
        <end position="3303"/>
    </location>
</feature>
<reference evidence="15" key="2">
    <citation type="submission" date="2025-09" db="UniProtKB">
        <authorList>
            <consortium name="Ensembl"/>
        </authorList>
    </citation>
    <scope>IDENTIFICATION</scope>
</reference>
<keyword evidence="6" id="KW-0677">Repeat</keyword>
<evidence type="ECO:0000256" key="8">
    <source>
        <dbReference type="ARBA" id="ARBA00022840"/>
    </source>
</evidence>
<keyword evidence="10" id="KW-1015">Disulfide bond</keyword>
<dbReference type="FunFam" id="2.60.40.10:FF:000714">
    <property type="entry name" value="Titin novex-3"/>
    <property type="match status" value="1"/>
</dbReference>
<evidence type="ECO:0000256" key="5">
    <source>
        <dbReference type="ARBA" id="ARBA00022553"/>
    </source>
</evidence>
<feature type="region of interest" description="Disordered" evidence="13">
    <location>
        <begin position="2784"/>
        <end position="2809"/>
    </location>
</feature>
<dbReference type="GO" id="GO:0060298">
    <property type="term" value="P:positive regulation of sarcomere organization"/>
    <property type="evidence" value="ECO:0007669"/>
    <property type="project" value="UniProtKB-ARBA"/>
</dbReference>
<dbReference type="GeneTree" id="ENSGT01110000267173"/>
<evidence type="ECO:0000256" key="2">
    <source>
        <dbReference type="ARBA" id="ARBA00004496"/>
    </source>
</evidence>
<dbReference type="InterPro" id="IPR003599">
    <property type="entry name" value="Ig_sub"/>
</dbReference>
<dbReference type="Proteomes" id="UP000472277">
    <property type="component" value="Chromosome 20"/>
</dbReference>
<comment type="similarity">
    <text evidence="3">Belongs to the protein kinase superfamily. CAMK Ser/Thr protein kinase family.</text>
</comment>
<dbReference type="FunFam" id="2.60.40.10:FF:000032">
    <property type="entry name" value="palladin isoform X1"/>
    <property type="match status" value="1"/>
</dbReference>
<comment type="subcellular location">
    <subcellularLocation>
        <location evidence="2">Cytoplasm</location>
    </subcellularLocation>
    <subcellularLocation>
        <location evidence="1">Nucleus</location>
    </subcellularLocation>
</comment>
<protein>
    <recommendedName>
        <fullName evidence="14">Ig-like domain-containing protein</fullName>
    </recommendedName>
</protein>
<dbReference type="SMART" id="SM00409">
    <property type="entry name" value="IG"/>
    <property type="match status" value="24"/>
</dbReference>
<feature type="compositionally biased region" description="Basic and acidic residues" evidence="13">
    <location>
        <begin position="3373"/>
        <end position="3389"/>
    </location>
</feature>
<dbReference type="FunFam" id="2.60.40.10:FF:000107">
    <property type="entry name" value="Myosin, light chain kinase a"/>
    <property type="match status" value="3"/>
</dbReference>
<proteinExistence type="inferred from homology"/>
<evidence type="ECO:0000259" key="14">
    <source>
        <dbReference type="PROSITE" id="PS50835"/>
    </source>
</evidence>
<feature type="domain" description="Ig-like" evidence="14">
    <location>
        <begin position="1446"/>
        <end position="1541"/>
    </location>
</feature>
<feature type="compositionally biased region" description="Low complexity" evidence="13">
    <location>
        <begin position="239"/>
        <end position="260"/>
    </location>
</feature>
<dbReference type="CDD" id="cd00096">
    <property type="entry name" value="Ig"/>
    <property type="match status" value="5"/>
</dbReference>